<keyword evidence="1" id="KW-0677">Repeat</keyword>
<dbReference type="RefSeq" id="WP_092360352.1">
    <property type="nucleotide sequence ID" value="NZ_FOIM01000001.1"/>
</dbReference>
<organism evidence="3 4">
    <name type="scientific">Enterocloster lavalensis</name>
    <dbReference type="NCBI Taxonomy" id="460384"/>
    <lineage>
        <taxon>Bacteria</taxon>
        <taxon>Bacillati</taxon>
        <taxon>Bacillota</taxon>
        <taxon>Clostridia</taxon>
        <taxon>Lachnospirales</taxon>
        <taxon>Lachnospiraceae</taxon>
        <taxon>Enterocloster</taxon>
    </lineage>
</organism>
<evidence type="ECO:0000259" key="2">
    <source>
        <dbReference type="PROSITE" id="PS51464"/>
    </source>
</evidence>
<dbReference type="PANTHER" id="PTHR10937:SF17">
    <property type="entry name" value="GLUCOSAMINE-FRUCTOSE-6-PHOSPHATE AMINOTRANSFERASE"/>
    <property type="match status" value="1"/>
</dbReference>
<dbReference type="InterPro" id="IPR046348">
    <property type="entry name" value="SIS_dom_sf"/>
</dbReference>
<dbReference type="Pfam" id="PF01380">
    <property type="entry name" value="SIS"/>
    <property type="match status" value="2"/>
</dbReference>
<name>A0A1I0AK49_9FIRM</name>
<evidence type="ECO:0000313" key="3">
    <source>
        <dbReference type="EMBL" id="SES94680.1"/>
    </source>
</evidence>
<dbReference type="InterPro" id="IPR001347">
    <property type="entry name" value="SIS_dom"/>
</dbReference>
<dbReference type="CDD" id="cd05009">
    <property type="entry name" value="SIS_GlmS_GlmD_2"/>
    <property type="match status" value="1"/>
</dbReference>
<evidence type="ECO:0000256" key="1">
    <source>
        <dbReference type="ARBA" id="ARBA00022737"/>
    </source>
</evidence>
<dbReference type="InterPro" id="IPR035466">
    <property type="entry name" value="GlmS/AgaS_SIS"/>
</dbReference>
<evidence type="ECO:0000313" key="4">
    <source>
        <dbReference type="Proteomes" id="UP000198508"/>
    </source>
</evidence>
<accession>A0A1I0AK49</accession>
<dbReference type="STRING" id="460384.SAMN05216313_10182"/>
<sequence length="363" mass="40741">MSNFVMLDYIHETQEAALGILEKRAEICGEFAHDFAAGKYGRVLLTASGTSYNSCVTAKYYMEKMLRVPCETITSYAFAHYDKTFYPDTDLVIAVTQEGESTNTIDALTKANSLGIDNFVVTEYLNNTCTQTAKKKVTIDCGREFVGPKTKGYTCTVLTLFLMALEAAKARGYVDEAAYGDNVARLGSVLRNIDPVIEKTKTWFEAVREEFVKCEKCYVLGYGANVGTAMEGALKSMETVRYPYFWFETEEFLHGPLASVKPDVYTVLIAPRTYGYERANALFKIMHDQNPHVYSIGVQDGVESDHVLDGGFVDDEDFSVFEYAIPLQLLAYLTYTARGIDLQVRNYPRTREALPTKAKPLQR</sequence>
<dbReference type="SUPFAM" id="SSF53697">
    <property type="entry name" value="SIS domain"/>
    <property type="match status" value="1"/>
</dbReference>
<dbReference type="InterPro" id="IPR035490">
    <property type="entry name" value="GlmS/FrlB_SIS"/>
</dbReference>
<proteinExistence type="predicted"/>
<dbReference type="GO" id="GO:0006047">
    <property type="term" value="P:UDP-N-acetylglucosamine metabolic process"/>
    <property type="evidence" value="ECO:0007669"/>
    <property type="project" value="TreeGrafter"/>
</dbReference>
<dbReference type="Proteomes" id="UP000198508">
    <property type="component" value="Unassembled WGS sequence"/>
</dbReference>
<gene>
    <name evidence="3" type="ORF">SAMN05216313_10182</name>
</gene>
<keyword evidence="4" id="KW-1185">Reference proteome</keyword>
<dbReference type="CDD" id="cd05008">
    <property type="entry name" value="SIS_GlmS_GlmD_1"/>
    <property type="match status" value="1"/>
</dbReference>
<dbReference type="EMBL" id="FOIM01000001">
    <property type="protein sequence ID" value="SES94680.1"/>
    <property type="molecule type" value="Genomic_DNA"/>
</dbReference>
<dbReference type="PROSITE" id="PS51464">
    <property type="entry name" value="SIS"/>
    <property type="match status" value="1"/>
</dbReference>
<feature type="domain" description="SIS" evidence="2">
    <location>
        <begin position="31"/>
        <end position="178"/>
    </location>
</feature>
<dbReference type="AlphaFoldDB" id="A0A1I0AK49"/>
<dbReference type="GO" id="GO:0097367">
    <property type="term" value="F:carbohydrate derivative binding"/>
    <property type="evidence" value="ECO:0007669"/>
    <property type="project" value="InterPro"/>
</dbReference>
<reference evidence="4" key="1">
    <citation type="submission" date="2016-10" db="EMBL/GenBank/DDBJ databases">
        <authorList>
            <person name="Varghese N."/>
            <person name="Submissions S."/>
        </authorList>
    </citation>
    <scope>NUCLEOTIDE SEQUENCE [LARGE SCALE GENOMIC DNA]</scope>
    <source>
        <strain evidence="4">NLAE-zl-G277</strain>
    </source>
</reference>
<dbReference type="Gene3D" id="3.40.50.10490">
    <property type="entry name" value="Glucose-6-phosphate isomerase like protein, domain 1"/>
    <property type="match status" value="2"/>
</dbReference>
<dbReference type="PANTHER" id="PTHR10937">
    <property type="entry name" value="GLUCOSAMINE--FRUCTOSE-6-PHOSPHATE AMINOTRANSFERASE, ISOMERIZING"/>
    <property type="match status" value="1"/>
</dbReference>
<protein>
    <submittedName>
        <fullName evidence="3">SIS domain-containing protein</fullName>
    </submittedName>
</protein>
<dbReference type="GO" id="GO:0006002">
    <property type="term" value="P:fructose 6-phosphate metabolic process"/>
    <property type="evidence" value="ECO:0007669"/>
    <property type="project" value="TreeGrafter"/>
</dbReference>
<dbReference type="GO" id="GO:0004360">
    <property type="term" value="F:glutamine-fructose-6-phosphate transaminase (isomerizing) activity"/>
    <property type="evidence" value="ECO:0007669"/>
    <property type="project" value="TreeGrafter"/>
</dbReference>
<dbReference type="GO" id="GO:0006487">
    <property type="term" value="P:protein N-linked glycosylation"/>
    <property type="evidence" value="ECO:0007669"/>
    <property type="project" value="TreeGrafter"/>
</dbReference>